<evidence type="ECO:0000313" key="3">
    <source>
        <dbReference type="Proteomes" id="UP000693981"/>
    </source>
</evidence>
<evidence type="ECO:0000259" key="1">
    <source>
        <dbReference type="PROSITE" id="PS50011"/>
    </source>
</evidence>
<dbReference type="SMART" id="SM00220">
    <property type="entry name" value="S_TKc"/>
    <property type="match status" value="1"/>
</dbReference>
<dbReference type="AlphaFoldDB" id="A0A8T1X5I8"/>
<dbReference type="EMBL" id="JAGDFL010000014">
    <property type="protein sequence ID" value="KAG7401357.1"/>
    <property type="molecule type" value="Genomic_DNA"/>
</dbReference>
<keyword evidence="3" id="KW-1185">Reference proteome</keyword>
<gene>
    <name evidence="2" type="ORF">PHYBOEH_001773</name>
</gene>
<protein>
    <recommendedName>
        <fullName evidence="1">Protein kinase domain-containing protein</fullName>
    </recommendedName>
</protein>
<accession>A0A8T1X5I8</accession>
<feature type="domain" description="Protein kinase" evidence="1">
    <location>
        <begin position="1"/>
        <end position="243"/>
    </location>
</feature>
<dbReference type="GO" id="GO:0004672">
    <property type="term" value="F:protein kinase activity"/>
    <property type="evidence" value="ECO:0007669"/>
    <property type="project" value="InterPro"/>
</dbReference>
<dbReference type="PROSITE" id="PS50011">
    <property type="entry name" value="PROTEIN_KINASE_DOM"/>
    <property type="match status" value="1"/>
</dbReference>
<dbReference type="GO" id="GO:0005524">
    <property type="term" value="F:ATP binding"/>
    <property type="evidence" value="ECO:0007669"/>
    <property type="project" value="InterPro"/>
</dbReference>
<proteinExistence type="predicted"/>
<dbReference type="OrthoDB" id="419455at2759"/>
<name>A0A8T1X5I8_9STRA</name>
<dbReference type="PANTHER" id="PTHR24347">
    <property type="entry name" value="SERINE/THREONINE-PROTEIN KINASE"/>
    <property type="match status" value="1"/>
</dbReference>
<organism evidence="2 3">
    <name type="scientific">Phytophthora boehmeriae</name>
    <dbReference type="NCBI Taxonomy" id="109152"/>
    <lineage>
        <taxon>Eukaryota</taxon>
        <taxon>Sar</taxon>
        <taxon>Stramenopiles</taxon>
        <taxon>Oomycota</taxon>
        <taxon>Peronosporomycetes</taxon>
        <taxon>Peronosporales</taxon>
        <taxon>Peronosporaceae</taxon>
        <taxon>Phytophthora</taxon>
    </lineage>
</organism>
<dbReference type="InterPro" id="IPR000719">
    <property type="entry name" value="Prot_kinase_dom"/>
</dbReference>
<evidence type="ECO:0000313" key="2">
    <source>
        <dbReference type="EMBL" id="KAG7401357.1"/>
    </source>
</evidence>
<dbReference type="PROSITE" id="PS00108">
    <property type="entry name" value="PROTEIN_KINASE_ST"/>
    <property type="match status" value="1"/>
</dbReference>
<dbReference type="InterPro" id="IPR008271">
    <property type="entry name" value="Ser/Thr_kinase_AS"/>
</dbReference>
<sequence length="250" mass="28253">MVQDLPGNQAEVEREERALRRLERAGGHENIAGYERSYCHDDFHYVVLEYVPGISLHSYMEKHRTLSTTLALRLVAQLADALSFMHANDIIHRDLKPENIMTIVNEDGKSTSCRDVTLKIIDLGSAGSVSVPEKENARSSTLSGTRCYWPPEALERQEMTAAMDMWALGCILYILLSGRHPFDLTGCSTEKQVIHRITTTQVSFLLPEWHDVPMETKTLIQGLLEKDPRHRFTADQVLDHPAVIEATKAM</sequence>
<reference evidence="2" key="1">
    <citation type="submission" date="2021-02" db="EMBL/GenBank/DDBJ databases">
        <authorList>
            <person name="Palmer J.M."/>
        </authorList>
    </citation>
    <scope>NUCLEOTIDE SEQUENCE</scope>
    <source>
        <strain evidence="2">SCRP23</strain>
    </source>
</reference>
<comment type="caution">
    <text evidence="2">The sequence shown here is derived from an EMBL/GenBank/DDBJ whole genome shotgun (WGS) entry which is preliminary data.</text>
</comment>
<dbReference type="Proteomes" id="UP000693981">
    <property type="component" value="Unassembled WGS sequence"/>
</dbReference>
<dbReference type="Pfam" id="PF00069">
    <property type="entry name" value="Pkinase"/>
    <property type="match status" value="1"/>
</dbReference>